<reference evidence="2 3" key="1">
    <citation type="submission" date="2020-09" db="EMBL/GenBank/DDBJ databases">
        <title>Roseomonas.</title>
        <authorList>
            <person name="Zhu W."/>
        </authorList>
    </citation>
    <scope>NUCLEOTIDE SEQUENCE [LARGE SCALE GENOMIC DNA]</scope>
    <source>
        <strain evidence="2 3">1311</strain>
    </source>
</reference>
<name>A0ABS3KEB0_9PROT</name>
<keyword evidence="1" id="KW-0812">Transmembrane</keyword>
<dbReference type="Proteomes" id="UP001518990">
    <property type="component" value="Unassembled WGS sequence"/>
</dbReference>
<protein>
    <recommendedName>
        <fullName evidence="4">DUF115 domain-containing protein</fullName>
    </recommendedName>
</protein>
<accession>A0ABS3KEB0</accession>
<gene>
    <name evidence="2" type="ORF">IAI60_14410</name>
</gene>
<evidence type="ECO:0000256" key="1">
    <source>
        <dbReference type="SAM" id="Phobius"/>
    </source>
</evidence>
<evidence type="ECO:0000313" key="2">
    <source>
        <dbReference type="EMBL" id="MBO1075806.1"/>
    </source>
</evidence>
<keyword evidence="1" id="KW-1133">Transmembrane helix</keyword>
<feature type="transmembrane region" description="Helical" evidence="1">
    <location>
        <begin position="260"/>
        <end position="288"/>
    </location>
</feature>
<keyword evidence="3" id="KW-1185">Reference proteome</keyword>
<keyword evidence="1" id="KW-0472">Membrane</keyword>
<proteinExistence type="predicted"/>
<organism evidence="2 3">
    <name type="scientific">Roseomonas marmotae</name>
    <dbReference type="NCBI Taxonomy" id="2768161"/>
    <lineage>
        <taxon>Bacteria</taxon>
        <taxon>Pseudomonadati</taxon>
        <taxon>Pseudomonadota</taxon>
        <taxon>Alphaproteobacteria</taxon>
        <taxon>Acetobacterales</taxon>
        <taxon>Roseomonadaceae</taxon>
        <taxon>Roseomonas</taxon>
    </lineage>
</organism>
<comment type="caution">
    <text evidence="2">The sequence shown here is derived from an EMBL/GenBank/DDBJ whole genome shotgun (WGS) entry which is preliminary data.</text>
</comment>
<evidence type="ECO:0008006" key="4">
    <source>
        <dbReference type="Google" id="ProtNLM"/>
    </source>
</evidence>
<dbReference type="EMBL" id="JACTNF010000014">
    <property type="protein sequence ID" value="MBO1075806.1"/>
    <property type="molecule type" value="Genomic_DNA"/>
</dbReference>
<dbReference type="RefSeq" id="WP_207448254.1">
    <property type="nucleotide sequence ID" value="NZ_CP061091.1"/>
</dbReference>
<dbReference type="Gene3D" id="3.90.1480.10">
    <property type="entry name" value="Alpha-2,3-sialyltransferase"/>
    <property type="match status" value="1"/>
</dbReference>
<evidence type="ECO:0000313" key="3">
    <source>
        <dbReference type="Proteomes" id="UP001518990"/>
    </source>
</evidence>
<sequence>MLTLAYVAASDVDLATAWLQQTVAQGQKPVLVSDAADRPVLRALALRFGLEHHLLPGAPDWPEALALRPLLGRIAQGQAEAVFLCDPVPFNMVFRNNEVVPSWADRFPAVRVLHQLGVRDFRFIGRQGEYKAHIPWLLDSLVGRHRNQRAFIVGNGPSLRQTDMTKLKDEITFGSNRSFLGYEDWGYAFKYWGISDRLQIEMYREEYEQGIDRDSVKFFPFEYLPFFRVENACPIPVASEIFFGDTTPLRFPYFAERPSMVFMAFTVTITLIQIAAMMGCNPIILIGVDHSYPIARVKRRGQGETGLNPTALAPPEELARNSKLGWDFWEGNAATGATHFTDKYTSNKVFVPPRTAWSESAYDYCRLWGERYGVEILNATVGTHLESFPKVDYASLF</sequence>